<evidence type="ECO:0000256" key="1">
    <source>
        <dbReference type="SAM" id="MobiDB-lite"/>
    </source>
</evidence>
<organism evidence="2 3">
    <name type="scientific">Cristinia sonorae</name>
    <dbReference type="NCBI Taxonomy" id="1940300"/>
    <lineage>
        <taxon>Eukaryota</taxon>
        <taxon>Fungi</taxon>
        <taxon>Dikarya</taxon>
        <taxon>Basidiomycota</taxon>
        <taxon>Agaricomycotina</taxon>
        <taxon>Agaricomycetes</taxon>
        <taxon>Agaricomycetidae</taxon>
        <taxon>Agaricales</taxon>
        <taxon>Pleurotineae</taxon>
        <taxon>Stephanosporaceae</taxon>
        <taxon>Cristinia</taxon>
    </lineage>
</organism>
<comment type="caution">
    <text evidence="2">The sequence shown here is derived from an EMBL/GenBank/DDBJ whole genome shotgun (WGS) entry which is preliminary data.</text>
</comment>
<keyword evidence="3" id="KW-1185">Reference proteome</keyword>
<feature type="region of interest" description="Disordered" evidence="1">
    <location>
        <begin position="360"/>
        <end position="389"/>
    </location>
</feature>
<dbReference type="OrthoDB" id="10649907at2759"/>
<evidence type="ECO:0000313" key="3">
    <source>
        <dbReference type="Proteomes" id="UP000813824"/>
    </source>
</evidence>
<feature type="compositionally biased region" description="Low complexity" evidence="1">
    <location>
        <begin position="360"/>
        <end position="380"/>
    </location>
</feature>
<dbReference type="EMBL" id="JAEVFJ010000013">
    <property type="protein sequence ID" value="KAH8101139.1"/>
    <property type="molecule type" value="Genomic_DNA"/>
</dbReference>
<dbReference type="Proteomes" id="UP000813824">
    <property type="component" value="Unassembled WGS sequence"/>
</dbReference>
<accession>A0A8K0UPC0</accession>
<sequence>MTTAAMLLERIRGQQPPQLHLPTLYHSQPTLEYSHSSDNSTTDEPQLDFFGNPLATWTWPQDDAATIDASNATSGHFAAMNPSDTLTTASPTDQFDFFGNVLPTINAAELDSVASTAICEQSGGYNVAEDVAAAVLDGDENPLADASGCFQFGGFESSPATDSTSYVGSSAFPAQVPRAYRPMLPVLPGARTFTSELNSDDDEALVDDWRWRDAVRKNNRWQLLENLVWDITHPLPIHSPKPIRFVQIPFLESWVRPAVRYTQKYVHLRYRVTPPPALDIKLCNEQMELEKECFGPRIELVIGDDDDDLKSGASPEPEAKTFSAELSSENSAAEVIGLKTGPRYDSGYSSAEIYSNGSDCTDAGSGSSSGSSSDSEGSDGYHCSDSDEGSAPEAVSASLFTGRLTFGKAVAWNIPMAAFRHGNKRRRIGA</sequence>
<feature type="region of interest" description="Disordered" evidence="1">
    <location>
        <begin position="305"/>
        <end position="326"/>
    </location>
</feature>
<dbReference type="AlphaFoldDB" id="A0A8K0UPC0"/>
<name>A0A8K0UPC0_9AGAR</name>
<evidence type="ECO:0000313" key="2">
    <source>
        <dbReference type="EMBL" id="KAH8101139.1"/>
    </source>
</evidence>
<gene>
    <name evidence="2" type="ORF">BXZ70DRAFT_934618</name>
</gene>
<proteinExistence type="predicted"/>
<reference evidence="2" key="1">
    <citation type="journal article" date="2021" name="New Phytol.">
        <title>Evolutionary innovations through gain and loss of genes in the ectomycorrhizal Boletales.</title>
        <authorList>
            <person name="Wu G."/>
            <person name="Miyauchi S."/>
            <person name="Morin E."/>
            <person name="Kuo A."/>
            <person name="Drula E."/>
            <person name="Varga T."/>
            <person name="Kohler A."/>
            <person name="Feng B."/>
            <person name="Cao Y."/>
            <person name="Lipzen A."/>
            <person name="Daum C."/>
            <person name="Hundley H."/>
            <person name="Pangilinan J."/>
            <person name="Johnson J."/>
            <person name="Barry K."/>
            <person name="LaButti K."/>
            <person name="Ng V."/>
            <person name="Ahrendt S."/>
            <person name="Min B."/>
            <person name="Choi I.G."/>
            <person name="Park H."/>
            <person name="Plett J.M."/>
            <person name="Magnuson J."/>
            <person name="Spatafora J.W."/>
            <person name="Nagy L.G."/>
            <person name="Henrissat B."/>
            <person name="Grigoriev I.V."/>
            <person name="Yang Z.L."/>
            <person name="Xu J."/>
            <person name="Martin F.M."/>
        </authorList>
    </citation>
    <scope>NUCLEOTIDE SEQUENCE</scope>
    <source>
        <strain evidence="2">KKN 215</strain>
    </source>
</reference>
<protein>
    <submittedName>
        <fullName evidence="2">Uncharacterized protein</fullName>
    </submittedName>
</protein>